<name>A0A392RHX5_9FABA</name>
<sequence>MREANLAASFHAEVLVNQRIATLEEELANLKKSKREIKEDVNGDITIILQKRRDMMELERARVNLWREMDDTAARDRQLEGRFQALDEMWGEANSFSLQF</sequence>
<proteinExistence type="predicted"/>
<keyword evidence="1" id="KW-0175">Coiled coil</keyword>
<evidence type="ECO:0000313" key="3">
    <source>
        <dbReference type="Proteomes" id="UP000265520"/>
    </source>
</evidence>
<dbReference type="Proteomes" id="UP000265520">
    <property type="component" value="Unassembled WGS sequence"/>
</dbReference>
<organism evidence="2 3">
    <name type="scientific">Trifolium medium</name>
    <dbReference type="NCBI Taxonomy" id="97028"/>
    <lineage>
        <taxon>Eukaryota</taxon>
        <taxon>Viridiplantae</taxon>
        <taxon>Streptophyta</taxon>
        <taxon>Embryophyta</taxon>
        <taxon>Tracheophyta</taxon>
        <taxon>Spermatophyta</taxon>
        <taxon>Magnoliopsida</taxon>
        <taxon>eudicotyledons</taxon>
        <taxon>Gunneridae</taxon>
        <taxon>Pentapetalae</taxon>
        <taxon>rosids</taxon>
        <taxon>fabids</taxon>
        <taxon>Fabales</taxon>
        <taxon>Fabaceae</taxon>
        <taxon>Papilionoideae</taxon>
        <taxon>50 kb inversion clade</taxon>
        <taxon>NPAAA clade</taxon>
        <taxon>Hologalegina</taxon>
        <taxon>IRL clade</taxon>
        <taxon>Trifolieae</taxon>
        <taxon>Trifolium</taxon>
    </lineage>
</organism>
<accession>A0A392RHX5</accession>
<evidence type="ECO:0000313" key="2">
    <source>
        <dbReference type="EMBL" id="MCI35390.1"/>
    </source>
</evidence>
<feature type="coiled-coil region" evidence="1">
    <location>
        <begin position="13"/>
        <end position="40"/>
    </location>
</feature>
<reference evidence="2 3" key="1">
    <citation type="journal article" date="2018" name="Front. Plant Sci.">
        <title>Red Clover (Trifolium pratense) and Zigzag Clover (T. medium) - A Picture of Genomic Similarities and Differences.</title>
        <authorList>
            <person name="Dluhosova J."/>
            <person name="Istvanek J."/>
            <person name="Nedelnik J."/>
            <person name="Repkova J."/>
        </authorList>
    </citation>
    <scope>NUCLEOTIDE SEQUENCE [LARGE SCALE GENOMIC DNA]</scope>
    <source>
        <strain evidence="3">cv. 10/8</strain>
        <tissue evidence="2">Leaf</tissue>
    </source>
</reference>
<dbReference type="AlphaFoldDB" id="A0A392RHX5"/>
<dbReference type="EMBL" id="LXQA010222892">
    <property type="protein sequence ID" value="MCI35390.1"/>
    <property type="molecule type" value="Genomic_DNA"/>
</dbReference>
<protein>
    <submittedName>
        <fullName evidence="2">Uncharacterized protein</fullName>
    </submittedName>
</protein>
<comment type="caution">
    <text evidence="2">The sequence shown here is derived from an EMBL/GenBank/DDBJ whole genome shotgun (WGS) entry which is preliminary data.</text>
</comment>
<evidence type="ECO:0000256" key="1">
    <source>
        <dbReference type="SAM" id="Coils"/>
    </source>
</evidence>
<keyword evidence="3" id="KW-1185">Reference proteome</keyword>